<dbReference type="Proteomes" id="UP001141259">
    <property type="component" value="Unassembled WGS sequence"/>
</dbReference>
<dbReference type="AlphaFoldDB" id="A0A9X3A6B1"/>
<accession>A0A9X3A6B1</accession>
<gene>
    <name evidence="1" type="ORF">NZH93_48065</name>
</gene>
<evidence type="ECO:0000313" key="2">
    <source>
        <dbReference type="Proteomes" id="UP001141259"/>
    </source>
</evidence>
<sequence>MTMLDLTPQHSVYFEAAANDEPEVRIVPGRMVEQRYRDGGIAAQGESTS</sequence>
<comment type="caution">
    <text evidence="1">The sequence shown here is derived from an EMBL/GenBank/DDBJ whole genome shotgun (WGS) entry which is preliminary data.</text>
</comment>
<dbReference type="RefSeq" id="WP_259630081.1">
    <property type="nucleotide sequence ID" value="NZ_JANYMP010000050.1"/>
</dbReference>
<protein>
    <submittedName>
        <fullName evidence="1">Uncharacterized protein</fullName>
    </submittedName>
</protein>
<organism evidence="1 2">
    <name type="scientific">Umezawaea endophytica</name>
    <dbReference type="NCBI Taxonomy" id="1654476"/>
    <lineage>
        <taxon>Bacteria</taxon>
        <taxon>Bacillati</taxon>
        <taxon>Actinomycetota</taxon>
        <taxon>Actinomycetes</taxon>
        <taxon>Pseudonocardiales</taxon>
        <taxon>Pseudonocardiaceae</taxon>
        <taxon>Umezawaea</taxon>
    </lineage>
</organism>
<evidence type="ECO:0000313" key="1">
    <source>
        <dbReference type="EMBL" id="MCS7484634.1"/>
    </source>
</evidence>
<keyword evidence="2" id="KW-1185">Reference proteome</keyword>
<proteinExistence type="predicted"/>
<reference evidence="1" key="1">
    <citation type="submission" date="2022-08" db="EMBL/GenBank/DDBJ databases">
        <authorList>
            <person name="Tistechok S."/>
            <person name="Samborskyy M."/>
            <person name="Roman I."/>
        </authorList>
    </citation>
    <scope>NUCLEOTIDE SEQUENCE</scope>
    <source>
        <strain evidence="1">DSM 103496</strain>
    </source>
</reference>
<name>A0A9X3A6B1_9PSEU</name>
<dbReference type="EMBL" id="JANYMP010000050">
    <property type="protein sequence ID" value="MCS7484634.1"/>
    <property type="molecule type" value="Genomic_DNA"/>
</dbReference>